<dbReference type="Pfam" id="PF00293">
    <property type="entry name" value="NUDIX"/>
    <property type="match status" value="1"/>
</dbReference>
<dbReference type="Proteomes" id="UP001597371">
    <property type="component" value="Unassembled WGS sequence"/>
</dbReference>
<keyword evidence="11" id="KW-1185">Reference proteome</keyword>
<organism evidence="10 11">
    <name type="scientific">Aureimonas populi</name>
    <dbReference type="NCBI Taxonomy" id="1701758"/>
    <lineage>
        <taxon>Bacteria</taxon>
        <taxon>Pseudomonadati</taxon>
        <taxon>Pseudomonadota</taxon>
        <taxon>Alphaproteobacteria</taxon>
        <taxon>Hyphomicrobiales</taxon>
        <taxon>Aurantimonadaceae</taxon>
        <taxon>Aureimonas</taxon>
    </lineage>
</organism>
<evidence type="ECO:0000256" key="6">
    <source>
        <dbReference type="ARBA" id="ARBA00022801"/>
    </source>
</evidence>
<dbReference type="EMBL" id="JBHUIJ010000013">
    <property type="protein sequence ID" value="MFD2237883.1"/>
    <property type="molecule type" value="Genomic_DNA"/>
</dbReference>
<reference evidence="11" key="1">
    <citation type="journal article" date="2019" name="Int. J. Syst. Evol. Microbiol.">
        <title>The Global Catalogue of Microorganisms (GCM) 10K type strain sequencing project: providing services to taxonomists for standard genome sequencing and annotation.</title>
        <authorList>
            <consortium name="The Broad Institute Genomics Platform"/>
            <consortium name="The Broad Institute Genome Sequencing Center for Infectious Disease"/>
            <person name="Wu L."/>
            <person name="Ma J."/>
        </authorList>
    </citation>
    <scope>NUCLEOTIDE SEQUENCE [LARGE SCALE GENOMIC DNA]</scope>
    <source>
        <strain evidence="11">ZS-35-S2</strain>
    </source>
</reference>
<dbReference type="InterPro" id="IPR020084">
    <property type="entry name" value="NUDIX_hydrolase_CS"/>
</dbReference>
<evidence type="ECO:0000256" key="4">
    <source>
        <dbReference type="ARBA" id="ARBA00011738"/>
    </source>
</evidence>
<evidence type="ECO:0000256" key="7">
    <source>
        <dbReference type="ARBA" id="ARBA00032162"/>
    </source>
</evidence>
<evidence type="ECO:0000313" key="10">
    <source>
        <dbReference type="EMBL" id="MFD2237883.1"/>
    </source>
</evidence>
<dbReference type="NCBIfam" id="TIGR00052">
    <property type="entry name" value="nudix-type nucleoside diphosphatase, YffH/AdpP family"/>
    <property type="match status" value="1"/>
</dbReference>
<comment type="similarity">
    <text evidence="3">Belongs to the Nudix hydrolase family. NudK subfamily.</text>
</comment>
<dbReference type="PROSITE" id="PS51462">
    <property type="entry name" value="NUDIX"/>
    <property type="match status" value="1"/>
</dbReference>
<dbReference type="InterPro" id="IPR000086">
    <property type="entry name" value="NUDIX_hydrolase_dom"/>
</dbReference>
<dbReference type="PROSITE" id="PS00893">
    <property type="entry name" value="NUDIX_BOX"/>
    <property type="match status" value="1"/>
</dbReference>
<dbReference type="Gene3D" id="3.90.79.10">
    <property type="entry name" value="Nucleoside Triphosphate Pyrophosphohydrolase"/>
    <property type="match status" value="1"/>
</dbReference>
<gene>
    <name evidence="10" type="ORF">ACFSKQ_10480</name>
</gene>
<evidence type="ECO:0000256" key="1">
    <source>
        <dbReference type="ARBA" id="ARBA00000847"/>
    </source>
</evidence>
<comment type="catalytic activity">
    <reaction evidence="1">
        <text>GDP-alpha-D-mannose + H2O = alpha-D-mannose 1-phosphate + GMP + 2 H(+)</text>
        <dbReference type="Rhea" id="RHEA:27978"/>
        <dbReference type="ChEBI" id="CHEBI:15377"/>
        <dbReference type="ChEBI" id="CHEBI:15378"/>
        <dbReference type="ChEBI" id="CHEBI:57527"/>
        <dbReference type="ChEBI" id="CHEBI:58115"/>
        <dbReference type="ChEBI" id="CHEBI:58409"/>
    </reaction>
</comment>
<dbReference type="PANTHER" id="PTHR11839:SF18">
    <property type="entry name" value="NUDIX HYDROLASE DOMAIN-CONTAINING PROTEIN"/>
    <property type="match status" value="1"/>
</dbReference>
<dbReference type="InterPro" id="IPR004385">
    <property type="entry name" value="NDP_pyrophosphatase"/>
</dbReference>
<dbReference type="InterPro" id="IPR015797">
    <property type="entry name" value="NUDIX_hydrolase-like_dom_sf"/>
</dbReference>
<protein>
    <recommendedName>
        <fullName evidence="5">GDP-mannose pyrophosphatase</fullName>
    </recommendedName>
    <alternativeName>
        <fullName evidence="7">GDP-mannose hydrolase</fullName>
    </alternativeName>
    <alternativeName>
        <fullName evidence="8">GDPMK</fullName>
    </alternativeName>
</protein>
<comment type="cofactor">
    <cofactor evidence="2">
        <name>Mg(2+)</name>
        <dbReference type="ChEBI" id="CHEBI:18420"/>
    </cofactor>
</comment>
<dbReference type="PANTHER" id="PTHR11839">
    <property type="entry name" value="UDP/ADP-SUGAR PYROPHOSPHATASE"/>
    <property type="match status" value="1"/>
</dbReference>
<proteinExistence type="inferred from homology"/>
<evidence type="ECO:0000259" key="9">
    <source>
        <dbReference type="PROSITE" id="PS51462"/>
    </source>
</evidence>
<comment type="caution">
    <text evidence="10">The sequence shown here is derived from an EMBL/GenBank/DDBJ whole genome shotgun (WGS) entry which is preliminary data.</text>
</comment>
<sequence length="213" mass="22106">MSEAPADAALAFRLISTERLGGAFRPLDKVTVAHDSLSGGRELTVSREVMRAGTAAVIIPYDPVRDAIVAIRQFRIGAALATPFAAPLELPAGLLDEGEDAATAARRELAEETGLAATAIEEAFAILSSPGLCDEKAVVFLALVDASALAGSAGLAAENEDIVPAAFAVDALVAAADEGRILNGFLFASLQWFARKGRERAQAMRAHGHGEQA</sequence>
<keyword evidence="6" id="KW-0378">Hydrolase</keyword>
<evidence type="ECO:0000256" key="5">
    <source>
        <dbReference type="ARBA" id="ARBA00016377"/>
    </source>
</evidence>
<name>A0ABW5CQ04_9HYPH</name>
<dbReference type="RefSeq" id="WP_209739457.1">
    <property type="nucleotide sequence ID" value="NZ_CP072611.1"/>
</dbReference>
<evidence type="ECO:0000256" key="8">
    <source>
        <dbReference type="ARBA" id="ARBA00032272"/>
    </source>
</evidence>
<evidence type="ECO:0000313" key="11">
    <source>
        <dbReference type="Proteomes" id="UP001597371"/>
    </source>
</evidence>
<comment type="subunit">
    <text evidence="4">Homodimer.</text>
</comment>
<dbReference type="SUPFAM" id="SSF55811">
    <property type="entry name" value="Nudix"/>
    <property type="match status" value="1"/>
</dbReference>
<evidence type="ECO:0000256" key="2">
    <source>
        <dbReference type="ARBA" id="ARBA00001946"/>
    </source>
</evidence>
<accession>A0ABW5CQ04</accession>
<feature type="domain" description="Nudix hydrolase" evidence="9">
    <location>
        <begin position="51"/>
        <end position="195"/>
    </location>
</feature>
<evidence type="ECO:0000256" key="3">
    <source>
        <dbReference type="ARBA" id="ARBA00007275"/>
    </source>
</evidence>